<protein>
    <submittedName>
        <fullName evidence="1">DNA polymerase alpha subunit B</fullName>
    </submittedName>
</protein>
<evidence type="ECO:0000313" key="2">
    <source>
        <dbReference type="Proteomes" id="UP001145114"/>
    </source>
</evidence>
<reference evidence="1" key="1">
    <citation type="submission" date="2022-06" db="EMBL/GenBank/DDBJ databases">
        <title>Phylogenomic reconstructions and comparative analyses of Kickxellomycotina fungi.</title>
        <authorList>
            <person name="Reynolds N.K."/>
            <person name="Stajich J.E."/>
            <person name="Barry K."/>
            <person name="Grigoriev I.V."/>
            <person name="Crous P."/>
            <person name="Smith M.E."/>
        </authorList>
    </citation>
    <scope>NUCLEOTIDE SEQUENCE</scope>
    <source>
        <strain evidence="1">RSA 2271</strain>
    </source>
</reference>
<dbReference type="EMBL" id="JAMZIH010000217">
    <property type="protein sequence ID" value="KAJ1679713.1"/>
    <property type="molecule type" value="Genomic_DNA"/>
</dbReference>
<sequence length="107" mass="11758">LYPLYPPHESVNLSLAHDARMQLTAVPDVLVLPSQLHYFAKQSDDIVCINPGKVSKGLTGGTYVRLWVHDPDAALSQAGQRDLVSASMPDLVVSRPSERIRAEIVRV</sequence>
<keyword evidence="2" id="KW-1185">Reference proteome</keyword>
<evidence type="ECO:0000313" key="1">
    <source>
        <dbReference type="EMBL" id="KAJ1679713.1"/>
    </source>
</evidence>
<name>A0ACC1HVE6_9FUNG</name>
<gene>
    <name evidence="1" type="primary">POLA2</name>
    <name evidence="1" type="ORF">EV182_001478</name>
</gene>
<proteinExistence type="predicted"/>
<accession>A0ACC1HVE6</accession>
<dbReference type="Proteomes" id="UP001145114">
    <property type="component" value="Unassembled WGS sequence"/>
</dbReference>
<feature type="non-terminal residue" evidence="1">
    <location>
        <position position="1"/>
    </location>
</feature>
<organism evidence="1 2">
    <name type="scientific">Spiromyces aspiralis</name>
    <dbReference type="NCBI Taxonomy" id="68401"/>
    <lineage>
        <taxon>Eukaryota</taxon>
        <taxon>Fungi</taxon>
        <taxon>Fungi incertae sedis</taxon>
        <taxon>Zoopagomycota</taxon>
        <taxon>Kickxellomycotina</taxon>
        <taxon>Kickxellomycetes</taxon>
        <taxon>Kickxellales</taxon>
        <taxon>Kickxellaceae</taxon>
        <taxon>Spiromyces</taxon>
    </lineage>
</organism>
<comment type="caution">
    <text evidence="1">The sequence shown here is derived from an EMBL/GenBank/DDBJ whole genome shotgun (WGS) entry which is preliminary data.</text>
</comment>